<evidence type="ECO:0000256" key="1">
    <source>
        <dbReference type="SAM" id="MobiDB-lite"/>
    </source>
</evidence>
<name>A0AAD7T6Z4_9TELE</name>
<gene>
    <name evidence="2" type="ORF">AAFF_G00424700</name>
</gene>
<feature type="compositionally biased region" description="Polar residues" evidence="1">
    <location>
        <begin position="72"/>
        <end position="87"/>
    </location>
</feature>
<organism evidence="2 3">
    <name type="scientific">Aldrovandia affinis</name>
    <dbReference type="NCBI Taxonomy" id="143900"/>
    <lineage>
        <taxon>Eukaryota</taxon>
        <taxon>Metazoa</taxon>
        <taxon>Chordata</taxon>
        <taxon>Craniata</taxon>
        <taxon>Vertebrata</taxon>
        <taxon>Euteleostomi</taxon>
        <taxon>Actinopterygii</taxon>
        <taxon>Neopterygii</taxon>
        <taxon>Teleostei</taxon>
        <taxon>Notacanthiformes</taxon>
        <taxon>Halosauridae</taxon>
        <taxon>Aldrovandia</taxon>
    </lineage>
</organism>
<proteinExistence type="predicted"/>
<protein>
    <submittedName>
        <fullName evidence="2">Uncharacterized protein</fullName>
    </submittedName>
</protein>
<reference evidence="2" key="1">
    <citation type="journal article" date="2023" name="Science">
        <title>Genome structures resolve the early diversification of teleost fishes.</title>
        <authorList>
            <person name="Parey E."/>
            <person name="Louis A."/>
            <person name="Montfort J."/>
            <person name="Bouchez O."/>
            <person name="Roques C."/>
            <person name="Iampietro C."/>
            <person name="Lluch J."/>
            <person name="Castinel A."/>
            <person name="Donnadieu C."/>
            <person name="Desvignes T."/>
            <person name="Floi Bucao C."/>
            <person name="Jouanno E."/>
            <person name="Wen M."/>
            <person name="Mejri S."/>
            <person name="Dirks R."/>
            <person name="Jansen H."/>
            <person name="Henkel C."/>
            <person name="Chen W.J."/>
            <person name="Zahm M."/>
            <person name="Cabau C."/>
            <person name="Klopp C."/>
            <person name="Thompson A.W."/>
            <person name="Robinson-Rechavi M."/>
            <person name="Braasch I."/>
            <person name="Lecointre G."/>
            <person name="Bobe J."/>
            <person name="Postlethwait J.H."/>
            <person name="Berthelot C."/>
            <person name="Roest Crollius H."/>
            <person name="Guiguen Y."/>
        </authorList>
    </citation>
    <scope>NUCLEOTIDE SEQUENCE</scope>
    <source>
        <strain evidence="2">NC1722</strain>
    </source>
</reference>
<dbReference type="Proteomes" id="UP001221898">
    <property type="component" value="Unassembled WGS sequence"/>
</dbReference>
<feature type="region of interest" description="Disordered" evidence="1">
    <location>
        <begin position="16"/>
        <end position="100"/>
    </location>
</feature>
<evidence type="ECO:0000313" key="3">
    <source>
        <dbReference type="Proteomes" id="UP001221898"/>
    </source>
</evidence>
<evidence type="ECO:0000313" key="2">
    <source>
        <dbReference type="EMBL" id="KAJ8415490.1"/>
    </source>
</evidence>
<comment type="caution">
    <text evidence="2">The sequence shown here is derived from an EMBL/GenBank/DDBJ whole genome shotgun (WGS) entry which is preliminary data.</text>
</comment>
<sequence length="100" mass="10360">MTILSSLSEAAMLTAAERSPPAIGVRLQGPRHSSSKATAQKGRREEAAGSSALSHMAMDHGHVNTPRPQPPWATQLQEALPTASLSRPVTGPSGAQRAVG</sequence>
<dbReference type="EMBL" id="JAINUG010000009">
    <property type="protein sequence ID" value="KAJ8415490.1"/>
    <property type="molecule type" value="Genomic_DNA"/>
</dbReference>
<keyword evidence="3" id="KW-1185">Reference proteome</keyword>
<dbReference type="AlphaFoldDB" id="A0AAD7T6Z4"/>
<accession>A0AAD7T6Z4</accession>